<evidence type="ECO:0000313" key="2">
    <source>
        <dbReference type="EMBL" id="KAG5181935.1"/>
    </source>
</evidence>
<dbReference type="Proteomes" id="UP000664859">
    <property type="component" value="Unassembled WGS sequence"/>
</dbReference>
<reference evidence="2" key="1">
    <citation type="submission" date="2021-02" db="EMBL/GenBank/DDBJ databases">
        <title>First Annotated Genome of the Yellow-green Alga Tribonema minus.</title>
        <authorList>
            <person name="Mahan K.M."/>
        </authorList>
    </citation>
    <scope>NUCLEOTIDE SEQUENCE</scope>
    <source>
        <strain evidence="2">UTEX B ZZ1240</strain>
    </source>
</reference>
<organism evidence="2 3">
    <name type="scientific">Tribonema minus</name>
    <dbReference type="NCBI Taxonomy" id="303371"/>
    <lineage>
        <taxon>Eukaryota</taxon>
        <taxon>Sar</taxon>
        <taxon>Stramenopiles</taxon>
        <taxon>Ochrophyta</taxon>
        <taxon>PX clade</taxon>
        <taxon>Xanthophyceae</taxon>
        <taxon>Tribonematales</taxon>
        <taxon>Tribonemataceae</taxon>
        <taxon>Tribonema</taxon>
    </lineage>
</organism>
<dbReference type="AlphaFoldDB" id="A0A835YV23"/>
<feature type="region of interest" description="Disordered" evidence="1">
    <location>
        <begin position="584"/>
        <end position="604"/>
    </location>
</feature>
<sequence>MSTDAIVALVERQVWRIDVVYDLMPLRGPTSGDRKLDLEAAERGLPLVKQEILAAEAVARHLPALDMRSQCLRMAMDSLLSQLRLTEEACRDEGCGTGSNRRKAAHADCILQHPEICEKVLAALGGGYWGFVAPTSRMLRAVYMRFAADGECLFTTSARAALHTPAAFRFALDSGMALSDERVQRAVGATGSVEMVDIAAAANMPLAFPVFLGASRTCKVGLLHHLRVRSAVEFHMRHLVSMCFEAAEGGDKGPALVWLSQQFRPLGKWPAWLSEALCHLAIAGGRIDTLEWLLADGAELFRPLVEADPDVHEEADMFIDDFTFPRSLVDHALRRGQDDTVHFLIIANAQEFTDRSCQYAVTVMSRSTAMLELLQTYAVPYDDDSMKEGLRTSASVDTVKWLVKAGVWDWSDDEKRDAYLSFVICRVHRTERAVSVVKWMLSNDARWPDLSRLVEQNRVCARRVEEVVRLGCPFGAGWTSATCELLVANAVSPDCHVHIENIHGRPWSGSWHTTKPQRTRIDNSVSMSCIHHASDHRAHLLVASPVFVLAVSATVPRAVAAAADALGGGAAVLARARLRRPRSFDEAKRARRRSRVPGVSERARRAAERPFPLAEVDPRDEDEVRAGIVVIHEPQSRRVLQGPYDAQRLVDDGCHSPINGVVDAGIHVQERAPAVPRQPRFRHGSKRALVLKVSFQDVPDDLVQAHQSGQLCDMRDQCVSASRPSAATSCTETDLRCRNSLPSSSFELLPPLPPILHALGILWSVAHHVRIARERLCSPAPRFSDLHRRMFSECSLDWHIWFDEGFRVVDAFVYDLSTRKAVRVAASGWTYCSCEDIFNAYIMNYPPSAIVADSHDVVASPAEYAANAAARERAPSSETLVRHYFSVKMDAFFRKYEVTGPGGFMEHPVCVIACGMRSPLATDGVYRTLQAADAPAEYLWQCVESMPMRRRFCFLDGTYDASPTLILLKATSYGTVDGLIEILVDARGVPLRSPVMCSNRATPPRWPLRHPTQPIRLATDCHAKVAADDRALRTTSFFAHDARCADAADVLVHLGRFPQPSEAARAVLRSLQLAMHDPRREYESRGAIYIPDGTEVIAATHTYQRRQLRRLST</sequence>
<protein>
    <submittedName>
        <fullName evidence="2">Uncharacterized protein</fullName>
    </submittedName>
</protein>
<gene>
    <name evidence="2" type="ORF">JKP88DRAFT_245862</name>
</gene>
<evidence type="ECO:0000256" key="1">
    <source>
        <dbReference type="SAM" id="MobiDB-lite"/>
    </source>
</evidence>
<comment type="caution">
    <text evidence="2">The sequence shown here is derived from an EMBL/GenBank/DDBJ whole genome shotgun (WGS) entry which is preliminary data.</text>
</comment>
<dbReference type="EMBL" id="JAFCMP010000279">
    <property type="protein sequence ID" value="KAG5181935.1"/>
    <property type="molecule type" value="Genomic_DNA"/>
</dbReference>
<keyword evidence="3" id="KW-1185">Reference proteome</keyword>
<name>A0A835YV23_9STRA</name>
<evidence type="ECO:0000313" key="3">
    <source>
        <dbReference type="Proteomes" id="UP000664859"/>
    </source>
</evidence>
<accession>A0A835YV23</accession>
<proteinExistence type="predicted"/>